<dbReference type="PANTHER" id="PTHR30615:SF8">
    <property type="entry name" value="UPF0047 PROTEIN C4A8.02C"/>
    <property type="match status" value="1"/>
</dbReference>
<sequence>MKIIRHRIEFATIEPIEIVDITGRVRDWVAASGVRDGLVTVTSMHTTARVNVNEREPQLQRDMVTFLKRLVPRDGDWLHNLAAVDGRDNAHSHLLGLFMNSSETIPVSGGDLVLGGWQSIFFIELDGPRERRGLDLQLLGTD</sequence>
<comment type="similarity">
    <text evidence="1">Belongs to the UPF0047 family.</text>
</comment>
<dbReference type="PANTHER" id="PTHR30615">
    <property type="entry name" value="UNCHARACTERIZED PROTEIN YJBQ-RELATED"/>
    <property type="match status" value="1"/>
</dbReference>
<dbReference type="NCBIfam" id="TIGR00149">
    <property type="entry name" value="TIGR00149_YjbQ"/>
    <property type="match status" value="1"/>
</dbReference>
<reference evidence="2 3" key="1">
    <citation type="submission" date="2018-08" db="EMBL/GenBank/DDBJ databases">
        <title>Complete genome sequencing of Blastochloris tepida GI.</title>
        <authorList>
            <person name="Tsukatani Y."/>
            <person name="Mori H."/>
        </authorList>
    </citation>
    <scope>NUCLEOTIDE SEQUENCE [LARGE SCALE GENOMIC DNA]</scope>
    <source>
        <strain evidence="2 3">GI</strain>
    </source>
</reference>
<dbReference type="AlphaFoldDB" id="A0A348G1L2"/>
<dbReference type="SUPFAM" id="SSF111038">
    <property type="entry name" value="YjbQ-like"/>
    <property type="match status" value="1"/>
</dbReference>
<accession>A0A348G1L2</accession>
<dbReference type="PIRSF" id="PIRSF004681">
    <property type="entry name" value="UCP004681"/>
    <property type="match status" value="1"/>
</dbReference>
<evidence type="ECO:0000313" key="3">
    <source>
        <dbReference type="Proteomes" id="UP000266934"/>
    </source>
</evidence>
<protein>
    <recommendedName>
        <fullName evidence="4">Secondary thiamine-phosphate synthase enzyme</fullName>
    </recommendedName>
</protein>
<dbReference type="InterPro" id="IPR001602">
    <property type="entry name" value="UPF0047_YjbQ-like"/>
</dbReference>
<dbReference type="OrthoDB" id="9801725at2"/>
<proteinExistence type="inferred from homology"/>
<dbReference type="Proteomes" id="UP000266934">
    <property type="component" value="Chromosome"/>
</dbReference>
<dbReference type="Gene3D" id="2.60.120.460">
    <property type="entry name" value="YjbQ-like"/>
    <property type="match status" value="1"/>
</dbReference>
<dbReference type="InterPro" id="IPR035917">
    <property type="entry name" value="YjbQ-like_sf"/>
</dbReference>
<name>A0A348G1L2_9HYPH</name>
<organism evidence="2 3">
    <name type="scientific">Blastochloris tepida</name>
    <dbReference type="NCBI Taxonomy" id="2233851"/>
    <lineage>
        <taxon>Bacteria</taxon>
        <taxon>Pseudomonadati</taxon>
        <taxon>Pseudomonadota</taxon>
        <taxon>Alphaproteobacteria</taxon>
        <taxon>Hyphomicrobiales</taxon>
        <taxon>Blastochloridaceae</taxon>
        <taxon>Blastochloris</taxon>
    </lineage>
</organism>
<evidence type="ECO:0008006" key="4">
    <source>
        <dbReference type="Google" id="ProtNLM"/>
    </source>
</evidence>
<gene>
    <name evidence="2" type="ORF">BLTE_21300</name>
</gene>
<dbReference type="Pfam" id="PF01894">
    <property type="entry name" value="YjbQ"/>
    <property type="match status" value="1"/>
</dbReference>
<evidence type="ECO:0000313" key="2">
    <source>
        <dbReference type="EMBL" id="BBF93445.1"/>
    </source>
</evidence>
<evidence type="ECO:0000256" key="1">
    <source>
        <dbReference type="ARBA" id="ARBA00005534"/>
    </source>
</evidence>
<keyword evidence="3" id="KW-1185">Reference proteome</keyword>
<dbReference type="RefSeq" id="WP_126400239.1">
    <property type="nucleotide sequence ID" value="NZ_AP018907.1"/>
</dbReference>
<dbReference type="EMBL" id="AP018907">
    <property type="protein sequence ID" value="BBF93445.1"/>
    <property type="molecule type" value="Genomic_DNA"/>
</dbReference>
<dbReference type="KEGG" id="blag:BLTE_21300"/>